<keyword evidence="2 8" id="KW-0813">Transport</keyword>
<comment type="similarity">
    <text evidence="8">Belongs to the binding-protein-dependent transport system permease family.</text>
</comment>
<evidence type="ECO:0000256" key="3">
    <source>
        <dbReference type="ARBA" id="ARBA00022475"/>
    </source>
</evidence>
<evidence type="ECO:0000256" key="8">
    <source>
        <dbReference type="RuleBase" id="RU363032"/>
    </source>
</evidence>
<feature type="transmembrane region" description="Helical" evidence="8">
    <location>
        <begin position="235"/>
        <end position="255"/>
    </location>
</feature>
<evidence type="ECO:0000256" key="4">
    <source>
        <dbReference type="ARBA" id="ARBA00022519"/>
    </source>
</evidence>
<dbReference type="Proteomes" id="UP000825886">
    <property type="component" value="Chromosome"/>
</dbReference>
<proteinExistence type="inferred from homology"/>
<evidence type="ECO:0000256" key="6">
    <source>
        <dbReference type="ARBA" id="ARBA00022989"/>
    </source>
</evidence>
<dbReference type="InterPro" id="IPR035906">
    <property type="entry name" value="MetI-like_sf"/>
</dbReference>
<dbReference type="Gene3D" id="1.10.3720.10">
    <property type="entry name" value="MetI-like"/>
    <property type="match status" value="1"/>
</dbReference>
<keyword evidence="11" id="KW-1185">Reference proteome</keyword>
<feature type="domain" description="ABC transmembrane type-1" evidence="9">
    <location>
        <begin position="67"/>
        <end position="255"/>
    </location>
</feature>
<evidence type="ECO:0000256" key="5">
    <source>
        <dbReference type="ARBA" id="ARBA00022692"/>
    </source>
</evidence>
<keyword evidence="3" id="KW-1003">Cell membrane</keyword>
<dbReference type="PROSITE" id="PS50928">
    <property type="entry name" value="ABC_TM1"/>
    <property type="match status" value="1"/>
</dbReference>
<accession>A0ABX9AQT1</accession>
<protein>
    <submittedName>
        <fullName evidence="10">ABC transporter permease</fullName>
    </submittedName>
</protein>
<feature type="transmembrane region" description="Helical" evidence="8">
    <location>
        <begin position="139"/>
        <end position="161"/>
    </location>
</feature>
<evidence type="ECO:0000256" key="7">
    <source>
        <dbReference type="ARBA" id="ARBA00023136"/>
    </source>
</evidence>
<dbReference type="SUPFAM" id="SSF161098">
    <property type="entry name" value="MetI-like"/>
    <property type="match status" value="1"/>
</dbReference>
<name>A0ABX9AQT1_9ENTR</name>
<keyword evidence="4" id="KW-0997">Cell inner membrane</keyword>
<feature type="transmembrane region" description="Helical" evidence="8">
    <location>
        <begin position="102"/>
        <end position="127"/>
    </location>
</feature>
<dbReference type="CDD" id="cd06261">
    <property type="entry name" value="TM_PBP2"/>
    <property type="match status" value="1"/>
</dbReference>
<keyword evidence="6 8" id="KW-1133">Transmembrane helix</keyword>
<dbReference type="Pfam" id="PF00528">
    <property type="entry name" value="BPD_transp_1"/>
    <property type="match status" value="1"/>
</dbReference>
<dbReference type="PANTHER" id="PTHR43357:SF4">
    <property type="entry name" value="INNER MEMBRANE ABC TRANSPORTER PERMEASE PROTEIN YDCV"/>
    <property type="match status" value="1"/>
</dbReference>
<feature type="transmembrane region" description="Helical" evidence="8">
    <location>
        <begin position="12"/>
        <end position="36"/>
    </location>
</feature>
<feature type="transmembrane region" description="Helical" evidence="8">
    <location>
        <begin position="192"/>
        <end position="215"/>
    </location>
</feature>
<evidence type="ECO:0000256" key="1">
    <source>
        <dbReference type="ARBA" id="ARBA00004429"/>
    </source>
</evidence>
<dbReference type="EMBL" id="CP081864">
    <property type="protein sequence ID" value="QZN97522.1"/>
    <property type="molecule type" value="Genomic_DNA"/>
</dbReference>
<feature type="transmembrane region" description="Helical" evidence="8">
    <location>
        <begin position="62"/>
        <end position="90"/>
    </location>
</feature>
<reference evidence="10 11" key="1">
    <citation type="submission" date="2021-08" db="EMBL/GenBank/DDBJ databases">
        <title>Culture and genomic analysis of Symbiopectobacterium purcellii sp. nov. gen. nov., isolated from the leafhopper Empoasca decipiens.</title>
        <authorList>
            <person name="Nadal-Jimenez P."/>
            <person name="Siozios S."/>
            <person name="Halliday N."/>
            <person name="Camara M."/>
            <person name="Hurst G.D.D."/>
        </authorList>
    </citation>
    <scope>NUCLEOTIDE SEQUENCE [LARGE SCALE GENOMIC DNA]</scope>
    <source>
        <strain evidence="10 11">SyEd1</strain>
    </source>
</reference>
<keyword evidence="7 8" id="KW-0472">Membrane</keyword>
<keyword evidence="5 8" id="KW-0812">Transmembrane</keyword>
<evidence type="ECO:0000259" key="9">
    <source>
        <dbReference type="PROSITE" id="PS50928"/>
    </source>
</evidence>
<organism evidence="10 11">
    <name type="scientific">Symbiopectobacterium purcellii</name>
    <dbReference type="NCBI Taxonomy" id="2871826"/>
    <lineage>
        <taxon>Bacteria</taxon>
        <taxon>Pseudomonadati</taxon>
        <taxon>Pseudomonadota</taxon>
        <taxon>Gammaproteobacteria</taxon>
        <taxon>Enterobacterales</taxon>
        <taxon>Enterobacteriaceae</taxon>
    </lineage>
</organism>
<dbReference type="PANTHER" id="PTHR43357">
    <property type="entry name" value="INNER MEMBRANE ABC TRANSPORTER PERMEASE PROTEIN YDCV"/>
    <property type="match status" value="1"/>
</dbReference>
<sequence>MISRAWQPGTIAWHSLIFLLYLFLLAPIIIVFIISFDTRQYLAFPPVDLSLGSYIKVLNNPVFIAAFGRSLTLGISVGAGAIVVGVLLAFALTRFQFRGRSVIAFLAVAPFLVPHIVLAVGLMLVLAPLGLLDTYTGIAVAHLGITLPYTVRTITMSLLAVDVRIEEAARIHGASPWQVFHRITLPLIRPGIVAGGAIAFLISFDEATLSLFLVSTRTSTLPTEIYRYLEYATDPQIAALSVILILISLAVVVVLERLIGLRKAL</sequence>
<evidence type="ECO:0000313" key="11">
    <source>
        <dbReference type="Proteomes" id="UP000825886"/>
    </source>
</evidence>
<evidence type="ECO:0000256" key="2">
    <source>
        <dbReference type="ARBA" id="ARBA00022448"/>
    </source>
</evidence>
<comment type="subcellular location">
    <subcellularLocation>
        <location evidence="1">Cell inner membrane</location>
        <topology evidence="1">Multi-pass membrane protein</topology>
    </subcellularLocation>
    <subcellularLocation>
        <location evidence="8">Cell membrane</location>
        <topology evidence="8">Multi-pass membrane protein</topology>
    </subcellularLocation>
</comment>
<gene>
    <name evidence="10" type="ORF">K6K13_09455</name>
</gene>
<dbReference type="InterPro" id="IPR000515">
    <property type="entry name" value="MetI-like"/>
</dbReference>
<dbReference type="RefSeq" id="WP_222160559.1">
    <property type="nucleotide sequence ID" value="NZ_CP081864.1"/>
</dbReference>
<evidence type="ECO:0000313" key="10">
    <source>
        <dbReference type="EMBL" id="QZN97522.1"/>
    </source>
</evidence>